<comment type="caution">
    <text evidence="2">The sequence shown here is derived from an EMBL/GenBank/DDBJ whole genome shotgun (WGS) entry which is preliminary data.</text>
</comment>
<evidence type="ECO:0000313" key="2">
    <source>
        <dbReference type="EMBL" id="CAD5225317.1"/>
    </source>
</evidence>
<reference evidence="2" key="1">
    <citation type="submission" date="2020-09" db="EMBL/GenBank/DDBJ databases">
        <authorList>
            <person name="Kikuchi T."/>
        </authorList>
    </citation>
    <scope>NUCLEOTIDE SEQUENCE</scope>
    <source>
        <strain evidence="2">SH1</strain>
    </source>
</reference>
<sequence length="68" mass="7714">MDRLIPKLMLLFLLVVVCSAITSPEPTTLRHNAPNPRFFRSVTPITMLDHKTTNVLQRPLTVTHPLPL</sequence>
<dbReference type="AlphaFoldDB" id="A0A811LCR1"/>
<evidence type="ECO:0000313" key="3">
    <source>
        <dbReference type="Proteomes" id="UP000614601"/>
    </source>
</evidence>
<dbReference type="OrthoDB" id="10442035at2759"/>
<proteinExistence type="predicted"/>
<dbReference type="Proteomes" id="UP000783686">
    <property type="component" value="Unassembled WGS sequence"/>
</dbReference>
<keyword evidence="3" id="KW-1185">Reference proteome</keyword>
<keyword evidence="1" id="KW-0732">Signal</keyword>
<organism evidence="2 3">
    <name type="scientific">Bursaphelenchus okinawaensis</name>
    <dbReference type="NCBI Taxonomy" id="465554"/>
    <lineage>
        <taxon>Eukaryota</taxon>
        <taxon>Metazoa</taxon>
        <taxon>Ecdysozoa</taxon>
        <taxon>Nematoda</taxon>
        <taxon>Chromadorea</taxon>
        <taxon>Rhabditida</taxon>
        <taxon>Tylenchina</taxon>
        <taxon>Tylenchomorpha</taxon>
        <taxon>Aphelenchoidea</taxon>
        <taxon>Aphelenchoididae</taxon>
        <taxon>Bursaphelenchus</taxon>
    </lineage>
</organism>
<name>A0A811LCR1_9BILA</name>
<dbReference type="Proteomes" id="UP000614601">
    <property type="component" value="Unassembled WGS sequence"/>
</dbReference>
<dbReference type="EMBL" id="CAJFDH010000005">
    <property type="protein sequence ID" value="CAD5225317.1"/>
    <property type="molecule type" value="Genomic_DNA"/>
</dbReference>
<protein>
    <submittedName>
        <fullName evidence="2">Uncharacterized protein</fullName>
    </submittedName>
</protein>
<dbReference type="EMBL" id="CAJFCW020000005">
    <property type="protein sequence ID" value="CAG9120706.1"/>
    <property type="molecule type" value="Genomic_DNA"/>
</dbReference>
<feature type="chain" id="PRO_5044131727" evidence="1">
    <location>
        <begin position="21"/>
        <end position="68"/>
    </location>
</feature>
<gene>
    <name evidence="2" type="ORF">BOKJ2_LOCUS11518</name>
</gene>
<evidence type="ECO:0000256" key="1">
    <source>
        <dbReference type="SAM" id="SignalP"/>
    </source>
</evidence>
<accession>A0A811LCR1</accession>
<feature type="signal peptide" evidence="1">
    <location>
        <begin position="1"/>
        <end position="20"/>
    </location>
</feature>